<dbReference type="RefSeq" id="WP_146961734.1">
    <property type="nucleotide sequence ID" value="NZ_CP042467.1"/>
</dbReference>
<dbReference type="OrthoDB" id="9810154at2"/>
<name>A0A5B8XT95_9DELT</name>
<dbReference type="EMBL" id="CP042467">
    <property type="protein sequence ID" value="QED28900.1"/>
    <property type="molecule type" value="Genomic_DNA"/>
</dbReference>
<dbReference type="Proteomes" id="UP000321595">
    <property type="component" value="Chromosome"/>
</dbReference>
<dbReference type="InterPro" id="IPR029033">
    <property type="entry name" value="His_PPase_superfam"/>
</dbReference>
<reference evidence="1 2" key="1">
    <citation type="submission" date="2019-08" db="EMBL/GenBank/DDBJ databases">
        <authorList>
            <person name="Liang Q."/>
        </authorList>
    </citation>
    <scope>NUCLEOTIDE SEQUENCE [LARGE SCALE GENOMIC DNA]</scope>
    <source>
        <strain evidence="1 2">V1718</strain>
    </source>
</reference>
<dbReference type="AlphaFoldDB" id="A0A5B8XT95"/>
<evidence type="ECO:0000313" key="2">
    <source>
        <dbReference type="Proteomes" id="UP000321595"/>
    </source>
</evidence>
<sequence length="176" mass="19157">MKEFELFLMRHGVAEEWSPEGDRERSLSEEGKARIIQAARGISTLGFKPDEVLVSPYLRARQTCKLVLDGVGLELEPELCSDLIPAASPAETVQRLLSSTAGQVAVFGHNPNITAVVSKLVAGHDVSFFNIRPGTLIHLQIMEPFPFARGPQTPHAVVLGVYPSEVLETIGRGMAQ</sequence>
<dbReference type="Pfam" id="PF00300">
    <property type="entry name" value="His_Phos_1"/>
    <property type="match status" value="1"/>
</dbReference>
<dbReference type="SUPFAM" id="SSF53254">
    <property type="entry name" value="Phosphoglycerate mutase-like"/>
    <property type="match status" value="1"/>
</dbReference>
<dbReference type="InterPro" id="IPR013078">
    <property type="entry name" value="His_Pase_superF_clade-1"/>
</dbReference>
<dbReference type="KEGG" id="bbae:FRD01_16965"/>
<evidence type="ECO:0008006" key="3">
    <source>
        <dbReference type="Google" id="ProtNLM"/>
    </source>
</evidence>
<proteinExistence type="predicted"/>
<protein>
    <recommendedName>
        <fullName evidence="3">Phosphohistidine phosphatase</fullName>
    </recommendedName>
</protein>
<dbReference type="Gene3D" id="3.40.50.1240">
    <property type="entry name" value="Phosphoglycerate mutase-like"/>
    <property type="match status" value="1"/>
</dbReference>
<evidence type="ECO:0000313" key="1">
    <source>
        <dbReference type="EMBL" id="QED28900.1"/>
    </source>
</evidence>
<organism evidence="1 2">
    <name type="scientific">Microvenator marinus</name>
    <dbReference type="NCBI Taxonomy" id="2600177"/>
    <lineage>
        <taxon>Bacteria</taxon>
        <taxon>Deltaproteobacteria</taxon>
        <taxon>Bradymonadales</taxon>
        <taxon>Microvenatoraceae</taxon>
        <taxon>Microvenator</taxon>
    </lineage>
</organism>
<gene>
    <name evidence="1" type="ORF">FRD01_16965</name>
</gene>
<dbReference type="CDD" id="cd07067">
    <property type="entry name" value="HP_PGM_like"/>
    <property type="match status" value="1"/>
</dbReference>
<accession>A0A5B8XT95</accession>
<dbReference type="SMART" id="SM00855">
    <property type="entry name" value="PGAM"/>
    <property type="match status" value="1"/>
</dbReference>
<keyword evidence="2" id="KW-1185">Reference proteome</keyword>